<keyword evidence="4 9" id="KW-1133">Transmembrane helix</keyword>
<evidence type="ECO:0000256" key="5">
    <source>
        <dbReference type="ARBA" id="ARBA00023065"/>
    </source>
</evidence>
<feature type="domain" description="Potassium channel" evidence="10">
    <location>
        <begin position="277"/>
        <end position="326"/>
    </location>
</feature>
<comment type="caution">
    <text evidence="11">The sequence shown here is derived from an EMBL/GenBank/DDBJ whole genome shotgun (WGS) entry which is preliminary data.</text>
</comment>
<evidence type="ECO:0000256" key="3">
    <source>
        <dbReference type="ARBA" id="ARBA00022692"/>
    </source>
</evidence>
<gene>
    <name evidence="11" type="ORF">SEMRO_2001_G310280.1</name>
</gene>
<keyword evidence="7 8" id="KW-0407">Ion channel</keyword>
<feature type="transmembrane region" description="Helical" evidence="9">
    <location>
        <begin position="416"/>
        <end position="434"/>
    </location>
</feature>
<protein>
    <submittedName>
        <fullName evidence="11">Potassium channel subfamily K member</fullName>
    </submittedName>
</protein>
<feature type="transmembrane region" description="Helical" evidence="9">
    <location>
        <begin position="302"/>
        <end position="330"/>
    </location>
</feature>
<dbReference type="PANTHER" id="PTHR11003:SF330">
    <property type="entry name" value="POTASSIUM CHANNEL DOMAIN-CONTAINING PROTEIN"/>
    <property type="match status" value="1"/>
</dbReference>
<dbReference type="PRINTS" id="PR01333">
    <property type="entry name" value="2POREKCHANEL"/>
</dbReference>
<dbReference type="Proteomes" id="UP001153069">
    <property type="component" value="Unassembled WGS sequence"/>
</dbReference>
<comment type="similarity">
    <text evidence="8">Belongs to the two pore domain potassium channel (TC 1.A.1.8) family.</text>
</comment>
<dbReference type="GO" id="GO:0030322">
    <property type="term" value="P:stabilization of membrane potential"/>
    <property type="evidence" value="ECO:0007669"/>
    <property type="project" value="TreeGrafter"/>
</dbReference>
<evidence type="ECO:0000256" key="9">
    <source>
        <dbReference type="SAM" id="Phobius"/>
    </source>
</evidence>
<dbReference type="PANTHER" id="PTHR11003">
    <property type="entry name" value="POTASSIUM CHANNEL, SUBFAMILY K"/>
    <property type="match status" value="1"/>
</dbReference>
<keyword evidence="3 8" id="KW-0812">Transmembrane</keyword>
<evidence type="ECO:0000313" key="12">
    <source>
        <dbReference type="Proteomes" id="UP001153069"/>
    </source>
</evidence>
<dbReference type="SUPFAM" id="SSF81324">
    <property type="entry name" value="Voltage-gated potassium channels"/>
    <property type="match status" value="2"/>
</dbReference>
<keyword evidence="6 9" id="KW-0472">Membrane</keyword>
<proteinExistence type="inferred from homology"/>
<dbReference type="InterPro" id="IPR003280">
    <property type="entry name" value="2pore_dom_K_chnl"/>
</dbReference>
<dbReference type="GO" id="GO:0015271">
    <property type="term" value="F:outward rectifier potassium channel activity"/>
    <property type="evidence" value="ECO:0007669"/>
    <property type="project" value="TreeGrafter"/>
</dbReference>
<evidence type="ECO:0000256" key="2">
    <source>
        <dbReference type="ARBA" id="ARBA00022448"/>
    </source>
</evidence>
<reference evidence="11" key="1">
    <citation type="submission" date="2020-06" db="EMBL/GenBank/DDBJ databases">
        <authorList>
            <consortium name="Plant Systems Biology data submission"/>
        </authorList>
    </citation>
    <scope>NUCLEOTIDE SEQUENCE</scope>
    <source>
        <strain evidence="11">D6</strain>
    </source>
</reference>
<feature type="transmembrane region" description="Helical" evidence="9">
    <location>
        <begin position="272"/>
        <end position="290"/>
    </location>
</feature>
<accession>A0A9N8EXP2</accession>
<dbReference type="Pfam" id="PF07885">
    <property type="entry name" value="Ion_trans_2"/>
    <property type="match status" value="2"/>
</dbReference>
<feature type="domain" description="Potassium channel" evidence="10">
    <location>
        <begin position="358"/>
        <end position="440"/>
    </location>
</feature>
<evidence type="ECO:0000259" key="10">
    <source>
        <dbReference type="Pfam" id="PF07885"/>
    </source>
</evidence>
<dbReference type="EMBL" id="CAICTM010001999">
    <property type="protein sequence ID" value="CAB9527461.1"/>
    <property type="molecule type" value="Genomic_DNA"/>
</dbReference>
<keyword evidence="2 8" id="KW-0813">Transport</keyword>
<dbReference type="GO" id="GO:0005886">
    <property type="term" value="C:plasma membrane"/>
    <property type="evidence" value="ECO:0007669"/>
    <property type="project" value="TreeGrafter"/>
</dbReference>
<dbReference type="GO" id="GO:0022841">
    <property type="term" value="F:potassium ion leak channel activity"/>
    <property type="evidence" value="ECO:0007669"/>
    <property type="project" value="TreeGrafter"/>
</dbReference>
<organism evidence="11 12">
    <name type="scientific">Seminavis robusta</name>
    <dbReference type="NCBI Taxonomy" id="568900"/>
    <lineage>
        <taxon>Eukaryota</taxon>
        <taxon>Sar</taxon>
        <taxon>Stramenopiles</taxon>
        <taxon>Ochrophyta</taxon>
        <taxon>Bacillariophyta</taxon>
        <taxon>Bacillariophyceae</taxon>
        <taxon>Bacillariophycidae</taxon>
        <taxon>Naviculales</taxon>
        <taxon>Naviculaceae</taxon>
        <taxon>Seminavis</taxon>
    </lineage>
</organism>
<name>A0A9N8EXP2_9STRA</name>
<keyword evidence="5 8" id="KW-0406">Ion transport</keyword>
<evidence type="ECO:0000256" key="7">
    <source>
        <dbReference type="ARBA" id="ARBA00023303"/>
    </source>
</evidence>
<sequence length="473" mass="53732">MTRFFQKREGEMDTITTNPPERLQEQHLAMVPEKPTVVEEAFQNEQGEEEPSGFLERIQHRVPHLYYVTVQLILPLLILIGMAFFFGWLLARAEMKGEIEANDAALRNTFETFIEYMELRQKIWKATPEISTQCLEDHNVTLSDYALEQVQECAGLEAKDRFRNQSLDFFFTQNTPDGAMSFNWMTCDKLNLPGQDEAIDQEDVLEEAQKSGLNRESSHDVQFVLYVSAFYLDLEVLSYLGAGLNPEVDLYEDAAPFTEYVEKSTGGDACRVHVAGGAIFWFTIMTTIGYGNTAPVTPEGRALVITLGFLTIIGFLALNNTAATVIRVIVDDMFLRCNLNSFVHGPIACIFWLAMTIVWVLVLAVSIMAYKDNRLGGAEEANFPLGDAFWFSYVTTTTVGFGDFHLEHEEFQVGDMFFIPLLVLIGFNILGIFAEKLIELYNHYFPERNGFEAILEQRRRKANGTQVKTKVWV</sequence>
<evidence type="ECO:0000256" key="6">
    <source>
        <dbReference type="ARBA" id="ARBA00023136"/>
    </source>
</evidence>
<feature type="transmembrane region" description="Helical" evidence="9">
    <location>
        <begin position="342"/>
        <end position="370"/>
    </location>
</feature>
<dbReference type="AlphaFoldDB" id="A0A9N8EXP2"/>
<dbReference type="Gene3D" id="1.10.287.70">
    <property type="match status" value="1"/>
</dbReference>
<feature type="transmembrane region" description="Helical" evidence="9">
    <location>
        <begin position="65"/>
        <end position="91"/>
    </location>
</feature>
<dbReference type="InterPro" id="IPR013099">
    <property type="entry name" value="K_chnl_dom"/>
</dbReference>
<evidence type="ECO:0000256" key="1">
    <source>
        <dbReference type="ARBA" id="ARBA00004141"/>
    </source>
</evidence>
<dbReference type="OrthoDB" id="48488at2759"/>
<evidence type="ECO:0000256" key="8">
    <source>
        <dbReference type="RuleBase" id="RU003857"/>
    </source>
</evidence>
<evidence type="ECO:0000256" key="4">
    <source>
        <dbReference type="ARBA" id="ARBA00022989"/>
    </source>
</evidence>
<comment type="subcellular location">
    <subcellularLocation>
        <location evidence="1">Membrane</location>
        <topology evidence="1">Multi-pass membrane protein</topology>
    </subcellularLocation>
</comment>
<evidence type="ECO:0000313" key="11">
    <source>
        <dbReference type="EMBL" id="CAB9527461.1"/>
    </source>
</evidence>
<keyword evidence="12" id="KW-1185">Reference proteome</keyword>